<name>A0ABZ2CHN3_9BACI</name>
<organism evidence="2 3">
    <name type="scientific">Niallia oryzisoli</name>
    <dbReference type="NCBI Taxonomy" id="1737571"/>
    <lineage>
        <taxon>Bacteria</taxon>
        <taxon>Bacillati</taxon>
        <taxon>Bacillota</taxon>
        <taxon>Bacilli</taxon>
        <taxon>Bacillales</taxon>
        <taxon>Bacillaceae</taxon>
        <taxon>Niallia</taxon>
    </lineage>
</organism>
<accession>A0ABZ2CHN3</accession>
<evidence type="ECO:0000313" key="3">
    <source>
        <dbReference type="Proteomes" id="UP001357223"/>
    </source>
</evidence>
<sequence>MNWKCLLTTVSLSSLILTGCGTNDDTAMNDTARTQDTANLRTVSNRTDGYRNTWDDDIAGNDNRGIITNVSDNNAYWNGRFNDRLVDNYDIENWVSRDISDQDNTNRDDVYSDRSVNNPASNVQNRTRNVSYRADDDQNRRITTRNVSNNQNRDITARNIANNTADNDINGNNVNKRNRMEVADRAAEKIAQMREVDRANVILTDNNAYVAVKLTDNANKKLTADVEKKISDVVKATNRSVEHVYVSVNPDFYKRTTSYAEDIRNGRPIQGFFDEFGELVRRVFPTER</sequence>
<dbReference type="EMBL" id="CP137640">
    <property type="protein sequence ID" value="WVX83306.1"/>
    <property type="molecule type" value="Genomic_DNA"/>
</dbReference>
<dbReference type="InterPro" id="IPR014247">
    <property type="entry name" value="Spore_lipoprot_YhcN/YlaJ"/>
</dbReference>
<feature type="compositionally biased region" description="Polar residues" evidence="1">
    <location>
        <begin position="114"/>
        <end position="127"/>
    </location>
</feature>
<feature type="compositionally biased region" description="Basic and acidic residues" evidence="1">
    <location>
        <begin position="100"/>
        <end position="112"/>
    </location>
</feature>
<keyword evidence="2" id="KW-0449">Lipoprotein</keyword>
<proteinExistence type="predicted"/>
<keyword evidence="3" id="KW-1185">Reference proteome</keyword>
<feature type="region of interest" description="Disordered" evidence="1">
    <location>
        <begin position="100"/>
        <end position="127"/>
    </location>
</feature>
<dbReference type="NCBIfam" id="TIGR02898">
    <property type="entry name" value="spore_YhcN_YlaJ"/>
    <property type="match status" value="1"/>
</dbReference>
<protein>
    <submittedName>
        <fullName evidence="2">YhcN/YlaJ family sporulation lipoprotein</fullName>
    </submittedName>
</protein>
<dbReference type="InterPro" id="IPR019076">
    <property type="entry name" value="Spore_lipoprot_YhcN/YlaJ-like"/>
</dbReference>
<evidence type="ECO:0000256" key="1">
    <source>
        <dbReference type="SAM" id="MobiDB-lite"/>
    </source>
</evidence>
<dbReference type="RefSeq" id="WP_338452191.1">
    <property type="nucleotide sequence ID" value="NZ_CP137640.1"/>
</dbReference>
<gene>
    <name evidence="2" type="ORF">R4Z09_10070</name>
</gene>
<evidence type="ECO:0000313" key="2">
    <source>
        <dbReference type="EMBL" id="WVX83306.1"/>
    </source>
</evidence>
<dbReference type="Pfam" id="PF09580">
    <property type="entry name" value="Spore_YhcN_YlaJ"/>
    <property type="match status" value="1"/>
</dbReference>
<reference evidence="2 3" key="1">
    <citation type="submission" date="2023-10" db="EMBL/GenBank/DDBJ databases">
        <title>Niallia locisalis sp.nov. isolated from a salt pond sample.</title>
        <authorList>
            <person name="Li X.-J."/>
            <person name="Dong L."/>
        </authorList>
    </citation>
    <scope>NUCLEOTIDE SEQUENCE [LARGE SCALE GENOMIC DNA]</scope>
    <source>
        <strain evidence="2 3">DSM 29761</strain>
    </source>
</reference>
<dbReference type="Proteomes" id="UP001357223">
    <property type="component" value="Chromosome"/>
</dbReference>
<dbReference type="PROSITE" id="PS51257">
    <property type="entry name" value="PROKAR_LIPOPROTEIN"/>
    <property type="match status" value="1"/>
</dbReference>